<protein>
    <submittedName>
        <fullName evidence="2">ATP binding protein-like protein</fullName>
    </submittedName>
</protein>
<dbReference type="Proteomes" id="UP000664859">
    <property type="component" value="Unassembled WGS sequence"/>
</dbReference>
<dbReference type="SUPFAM" id="SSF52833">
    <property type="entry name" value="Thioredoxin-like"/>
    <property type="match status" value="1"/>
</dbReference>
<name>A0A836CBP1_9STRA</name>
<proteinExistence type="predicted"/>
<sequence length="228" mass="25587">MNLGGLEAIASEIAGQAILDHAKDTESKLDERIAKLDQMDEDDFEKLRERRKLQMMKQHVKEQEWRANGHGRCSELSDQGEFFAAAKKSSSMAVHFYRPTTARCAIVDARMERLAPRHVETRFCRIDAEKSPYLVEKLNIVVMPTILLVKDGKTVHQIRGFDELGGTDDFHEDMLAWVISQYGCCKFEGDPPMDPTKRSGVNSIGMAFAGKSIREGGGLDSDDEGYSD</sequence>
<evidence type="ECO:0000313" key="2">
    <source>
        <dbReference type="EMBL" id="KAG5180445.1"/>
    </source>
</evidence>
<evidence type="ECO:0000259" key="1">
    <source>
        <dbReference type="Pfam" id="PF00085"/>
    </source>
</evidence>
<dbReference type="AlphaFoldDB" id="A0A836CBP1"/>
<gene>
    <name evidence="2" type="ORF">JKP88DRAFT_187286</name>
</gene>
<dbReference type="Gene3D" id="3.40.30.10">
    <property type="entry name" value="Glutaredoxin"/>
    <property type="match status" value="1"/>
</dbReference>
<dbReference type="CDD" id="cd02989">
    <property type="entry name" value="Phd_like_TxnDC9"/>
    <property type="match status" value="1"/>
</dbReference>
<comment type="caution">
    <text evidence="2">The sequence shown here is derived from an EMBL/GenBank/DDBJ whole genome shotgun (WGS) entry which is preliminary data.</text>
</comment>
<dbReference type="InterPro" id="IPR013766">
    <property type="entry name" value="Thioredoxin_domain"/>
</dbReference>
<organism evidence="2 3">
    <name type="scientific">Tribonema minus</name>
    <dbReference type="NCBI Taxonomy" id="303371"/>
    <lineage>
        <taxon>Eukaryota</taxon>
        <taxon>Sar</taxon>
        <taxon>Stramenopiles</taxon>
        <taxon>Ochrophyta</taxon>
        <taxon>PX clade</taxon>
        <taxon>Xanthophyceae</taxon>
        <taxon>Tribonematales</taxon>
        <taxon>Tribonemataceae</taxon>
        <taxon>Tribonema</taxon>
    </lineage>
</organism>
<dbReference type="InterPro" id="IPR036249">
    <property type="entry name" value="Thioredoxin-like_sf"/>
</dbReference>
<dbReference type="OrthoDB" id="10257948at2759"/>
<accession>A0A836CBP1</accession>
<dbReference type="EMBL" id="JAFCMP010000390">
    <property type="protein sequence ID" value="KAG5180445.1"/>
    <property type="molecule type" value="Genomic_DNA"/>
</dbReference>
<feature type="domain" description="Thioredoxin" evidence="1">
    <location>
        <begin position="81"/>
        <end position="162"/>
    </location>
</feature>
<keyword evidence="3" id="KW-1185">Reference proteome</keyword>
<dbReference type="Pfam" id="PF00085">
    <property type="entry name" value="Thioredoxin"/>
    <property type="match status" value="1"/>
</dbReference>
<reference evidence="2" key="1">
    <citation type="submission" date="2021-02" db="EMBL/GenBank/DDBJ databases">
        <title>First Annotated Genome of the Yellow-green Alga Tribonema minus.</title>
        <authorList>
            <person name="Mahan K.M."/>
        </authorList>
    </citation>
    <scope>NUCLEOTIDE SEQUENCE</scope>
    <source>
        <strain evidence="2">UTEX B ZZ1240</strain>
    </source>
</reference>
<dbReference type="PANTHER" id="PTHR21148">
    <property type="entry name" value="THIOREDOXIN DOMAIN-CONTAINING PROTEIN 9"/>
    <property type="match status" value="1"/>
</dbReference>
<evidence type="ECO:0000313" key="3">
    <source>
        <dbReference type="Proteomes" id="UP000664859"/>
    </source>
</evidence>